<accession>A0A553DXR5</accession>
<reference evidence="1 2" key="1">
    <citation type="submission" date="2019-07" db="EMBL/GenBank/DDBJ databases">
        <title>Novel species of Flavobacterium.</title>
        <authorList>
            <person name="Liu Q."/>
            <person name="Xin Y.-H."/>
        </authorList>
    </citation>
    <scope>NUCLEOTIDE SEQUENCE [LARGE SCALE GENOMIC DNA]</scope>
    <source>
        <strain evidence="1 2">LB1R34</strain>
    </source>
</reference>
<dbReference type="SUPFAM" id="SSF55136">
    <property type="entry name" value="Probable bacterial effector-binding domain"/>
    <property type="match status" value="1"/>
</dbReference>
<dbReference type="Proteomes" id="UP000316371">
    <property type="component" value="Unassembled WGS sequence"/>
</dbReference>
<dbReference type="CDD" id="cd07818">
    <property type="entry name" value="SRPBCC_1"/>
    <property type="match status" value="1"/>
</dbReference>
<dbReference type="Gene3D" id="3.20.80.10">
    <property type="entry name" value="Regulatory factor, effector binding domain"/>
    <property type="match status" value="1"/>
</dbReference>
<dbReference type="RefSeq" id="WP_144257018.1">
    <property type="nucleotide sequence ID" value="NZ_VJZT01000013.1"/>
</dbReference>
<dbReference type="InterPro" id="IPR023393">
    <property type="entry name" value="START-like_dom_sf"/>
</dbReference>
<gene>
    <name evidence="1" type="ORF">FNW21_12130</name>
</gene>
<dbReference type="Pfam" id="PF10604">
    <property type="entry name" value="Polyketide_cyc2"/>
    <property type="match status" value="1"/>
</dbReference>
<dbReference type="InterPro" id="IPR011256">
    <property type="entry name" value="Reg_factor_effector_dom_sf"/>
</dbReference>
<keyword evidence="2" id="KW-1185">Reference proteome</keyword>
<comment type="caution">
    <text evidence="1">The sequence shown here is derived from an EMBL/GenBank/DDBJ whole genome shotgun (WGS) entry which is preliminary data.</text>
</comment>
<evidence type="ECO:0000313" key="2">
    <source>
        <dbReference type="Proteomes" id="UP000316371"/>
    </source>
</evidence>
<dbReference type="OrthoDB" id="9807923at2"/>
<name>A0A553DXR5_9FLAO</name>
<dbReference type="InterPro" id="IPR019587">
    <property type="entry name" value="Polyketide_cyclase/dehydratase"/>
</dbReference>
<sequence length="370" mass="41398">MQILKYLFLLLLLSFVAATIFVATQKGDFSVTRSKVINSPKATVFNYVNDYKNWEDFSSWAAEDGQMKLSFSPNSIGNGAAYSWEGKENSGDVKTIFVKANDSIAQQMNYNGTTSEVFWRFKDTIGGTKVTWKTKGNLSFALKIATTFSGGAESVFGKIYEKSLVNLDKILDYETNTYSVKVDGVVKKLATFYVKQSFTSKLVDVTKNSRVIFEKLMVFCQQNDIELNGKPFVIYHSYDVLNETAKLSFCVPIKNELTATTGNDISSGKLDSFEAVKTTLIGDYSHLQKALDKTTDYFKTNKLIADSRISHIEIHTIGKSEIKNPSKWNTTIYYPIKPKVVIVKTTKPAATTIPVAEPETPKDENPTSEF</sequence>
<organism evidence="1 2">
    <name type="scientific">Flavobacterium restrictum</name>
    <dbReference type="NCBI Taxonomy" id="2594428"/>
    <lineage>
        <taxon>Bacteria</taxon>
        <taxon>Pseudomonadati</taxon>
        <taxon>Bacteroidota</taxon>
        <taxon>Flavobacteriia</taxon>
        <taxon>Flavobacteriales</taxon>
        <taxon>Flavobacteriaceae</taxon>
        <taxon>Flavobacterium</taxon>
    </lineage>
</organism>
<evidence type="ECO:0000313" key="1">
    <source>
        <dbReference type="EMBL" id="TRX37525.1"/>
    </source>
</evidence>
<dbReference type="AlphaFoldDB" id="A0A553DXR5"/>
<proteinExistence type="predicted"/>
<dbReference type="Gene3D" id="3.30.530.20">
    <property type="match status" value="1"/>
</dbReference>
<dbReference type="SUPFAM" id="SSF55961">
    <property type="entry name" value="Bet v1-like"/>
    <property type="match status" value="1"/>
</dbReference>
<protein>
    <submittedName>
        <fullName evidence="1">Transcriptional regulator</fullName>
    </submittedName>
</protein>
<dbReference type="EMBL" id="VJZT01000013">
    <property type="protein sequence ID" value="TRX37525.1"/>
    <property type="molecule type" value="Genomic_DNA"/>
</dbReference>